<keyword evidence="2" id="KW-1185">Reference proteome</keyword>
<dbReference type="Proteomes" id="UP000503349">
    <property type="component" value="Chromosome 20"/>
</dbReference>
<dbReference type="EMBL" id="CM015731">
    <property type="protein sequence ID" value="KAF3704046.1"/>
    <property type="molecule type" value="Genomic_DNA"/>
</dbReference>
<name>A0A6G1QPN6_CHAAH</name>
<dbReference type="AlphaFoldDB" id="A0A6G1QPN6"/>
<evidence type="ECO:0000313" key="1">
    <source>
        <dbReference type="EMBL" id="KAF3704046.1"/>
    </source>
</evidence>
<accession>A0A6G1QPN6</accession>
<sequence>MFNPANLEPDWRSCICLHVLLLTAVNSVIEFYSPVQHMGEDGYFSHRYFSVSPDGVVL</sequence>
<reference evidence="1 2" key="1">
    <citation type="submission" date="2019-02" db="EMBL/GenBank/DDBJ databases">
        <title>Opniocepnalus argus genome.</title>
        <authorList>
            <person name="Zhou C."/>
            <person name="Xiao S."/>
        </authorList>
    </citation>
    <scope>NUCLEOTIDE SEQUENCE [LARGE SCALE GENOMIC DNA]</scope>
    <source>
        <strain evidence="1">OARG1902GOOAL</strain>
        <tissue evidence="1">Muscle</tissue>
    </source>
</reference>
<reference evidence="2" key="2">
    <citation type="submission" date="2019-02" db="EMBL/GenBank/DDBJ databases">
        <title>Opniocepnalus argus Var Kimnra genome.</title>
        <authorList>
            <person name="Zhou C."/>
            <person name="Xiao S."/>
        </authorList>
    </citation>
    <scope>NUCLEOTIDE SEQUENCE [LARGE SCALE GENOMIC DNA]</scope>
</reference>
<proteinExistence type="predicted"/>
<organism evidence="1 2">
    <name type="scientific">Channa argus</name>
    <name type="common">Northern snakehead</name>
    <name type="synonym">Ophicephalus argus</name>
    <dbReference type="NCBI Taxonomy" id="215402"/>
    <lineage>
        <taxon>Eukaryota</taxon>
        <taxon>Metazoa</taxon>
        <taxon>Chordata</taxon>
        <taxon>Craniata</taxon>
        <taxon>Vertebrata</taxon>
        <taxon>Euteleostomi</taxon>
        <taxon>Actinopterygii</taxon>
        <taxon>Neopterygii</taxon>
        <taxon>Teleostei</taxon>
        <taxon>Neoteleostei</taxon>
        <taxon>Acanthomorphata</taxon>
        <taxon>Anabantaria</taxon>
        <taxon>Anabantiformes</taxon>
        <taxon>Channoidei</taxon>
        <taxon>Channidae</taxon>
        <taxon>Channa</taxon>
    </lineage>
</organism>
<evidence type="ECO:0000313" key="2">
    <source>
        <dbReference type="Proteomes" id="UP000503349"/>
    </source>
</evidence>
<gene>
    <name evidence="1" type="ORF">EXN66_Car019734</name>
</gene>
<protein>
    <submittedName>
        <fullName evidence="1">Uncharacterized protein</fullName>
    </submittedName>
</protein>